<organism evidence="2 3">
    <name type="scientific">Ananas comosus</name>
    <name type="common">Pineapple</name>
    <name type="synonym">Ananas ananas</name>
    <dbReference type="NCBI Taxonomy" id="4615"/>
    <lineage>
        <taxon>Eukaryota</taxon>
        <taxon>Viridiplantae</taxon>
        <taxon>Streptophyta</taxon>
        <taxon>Embryophyta</taxon>
        <taxon>Tracheophyta</taxon>
        <taxon>Spermatophyta</taxon>
        <taxon>Magnoliopsida</taxon>
        <taxon>Liliopsida</taxon>
        <taxon>Poales</taxon>
        <taxon>Bromeliaceae</taxon>
        <taxon>Bromelioideae</taxon>
        <taxon>Ananas</taxon>
    </lineage>
</organism>
<dbReference type="InterPro" id="IPR037045">
    <property type="entry name" value="S8pro/Inhibitor_I9_sf"/>
</dbReference>
<keyword evidence="1" id="KW-0732">Signal</keyword>
<keyword evidence="2" id="KW-1185">Reference proteome</keyword>
<evidence type="ECO:0000313" key="2">
    <source>
        <dbReference type="Proteomes" id="UP000515123"/>
    </source>
</evidence>
<feature type="chain" id="PRO_5027619369" evidence="1">
    <location>
        <begin position="25"/>
        <end position="88"/>
    </location>
</feature>
<dbReference type="AlphaFoldDB" id="A0A6P5FCM1"/>
<reference evidence="2" key="1">
    <citation type="journal article" date="2015" name="Nat. Genet.">
        <title>The pineapple genome and the evolution of CAM photosynthesis.</title>
        <authorList>
            <person name="Ming R."/>
            <person name="VanBuren R."/>
            <person name="Wai C.M."/>
            <person name="Tang H."/>
            <person name="Schatz M.C."/>
            <person name="Bowers J.E."/>
            <person name="Lyons E."/>
            <person name="Wang M.L."/>
            <person name="Chen J."/>
            <person name="Biggers E."/>
            <person name="Zhang J."/>
            <person name="Huang L."/>
            <person name="Zhang L."/>
            <person name="Miao W."/>
            <person name="Zhang J."/>
            <person name="Ye Z."/>
            <person name="Miao C."/>
            <person name="Lin Z."/>
            <person name="Wang H."/>
            <person name="Zhou H."/>
            <person name="Yim W.C."/>
            <person name="Priest H.D."/>
            <person name="Zheng C."/>
            <person name="Woodhouse M."/>
            <person name="Edger P.P."/>
            <person name="Guyot R."/>
            <person name="Guo H.B."/>
            <person name="Guo H."/>
            <person name="Zheng G."/>
            <person name="Singh R."/>
            <person name="Sharma A."/>
            <person name="Min X."/>
            <person name="Zheng Y."/>
            <person name="Lee H."/>
            <person name="Gurtowski J."/>
            <person name="Sedlazeck F.J."/>
            <person name="Harkess A."/>
            <person name="McKain M.R."/>
            <person name="Liao Z."/>
            <person name="Fang J."/>
            <person name="Liu J."/>
            <person name="Zhang X."/>
            <person name="Zhang Q."/>
            <person name="Hu W."/>
            <person name="Qin Y."/>
            <person name="Wang K."/>
            <person name="Chen L.Y."/>
            <person name="Shirley N."/>
            <person name="Lin Y.R."/>
            <person name="Liu L.Y."/>
            <person name="Hernandez A.G."/>
            <person name="Wright C.L."/>
            <person name="Bulone V."/>
            <person name="Tuskan G.A."/>
            <person name="Heath K."/>
            <person name="Zee F."/>
            <person name="Moore P.H."/>
            <person name="Sunkar R."/>
            <person name="Leebens-Mack J.H."/>
            <person name="Mockler T."/>
            <person name="Bennetzen J.L."/>
            <person name="Freeling M."/>
            <person name="Sankoff D."/>
            <person name="Paterson A.H."/>
            <person name="Zhu X."/>
            <person name="Yang X."/>
            <person name="Smith J.A."/>
            <person name="Cushman J.C."/>
            <person name="Paull R.E."/>
            <person name="Yu Q."/>
        </authorList>
    </citation>
    <scope>NUCLEOTIDE SEQUENCE [LARGE SCALE GENOMIC DNA]</scope>
    <source>
        <strain evidence="2">cv. F153</strain>
    </source>
</reference>
<name>A0A6P5FCM1_ANACO</name>
<sequence>MAKPFLLLALSIVVFALLFSEAYSEQETRSTYIVHVSPAHAPPQSSSSPALLRRAYSCALGSMLPERLRRPRPRLLYGYSLAASGFAA</sequence>
<reference evidence="3" key="2">
    <citation type="submission" date="2025-08" db="UniProtKB">
        <authorList>
            <consortium name="RefSeq"/>
        </authorList>
    </citation>
    <scope>IDENTIFICATION</scope>
    <source>
        <tissue evidence="3">Leaf</tissue>
    </source>
</reference>
<feature type="non-terminal residue" evidence="3">
    <location>
        <position position="88"/>
    </location>
</feature>
<feature type="signal peptide" evidence="1">
    <location>
        <begin position="1"/>
        <end position="24"/>
    </location>
</feature>
<evidence type="ECO:0000256" key="1">
    <source>
        <dbReference type="SAM" id="SignalP"/>
    </source>
</evidence>
<dbReference type="RefSeq" id="XP_020091128.1">
    <property type="nucleotide sequence ID" value="XM_020235539.1"/>
</dbReference>
<protein>
    <submittedName>
        <fullName evidence="3">Uncharacterized protein LOC109712110</fullName>
    </submittedName>
</protein>
<dbReference type="GeneID" id="109712110"/>
<accession>A0A6P5FCM1</accession>
<dbReference type="Proteomes" id="UP000515123">
    <property type="component" value="Linkage group 6"/>
</dbReference>
<gene>
    <name evidence="3" type="primary">LOC109712110</name>
</gene>
<proteinExistence type="predicted"/>
<dbReference type="Gene3D" id="3.30.70.80">
    <property type="entry name" value="Peptidase S8 propeptide/proteinase inhibitor I9"/>
    <property type="match status" value="1"/>
</dbReference>
<evidence type="ECO:0000313" key="3">
    <source>
        <dbReference type="RefSeq" id="XP_020091128.1"/>
    </source>
</evidence>